<organism evidence="1 2">
    <name type="scientific">Chenopodium quinoa</name>
    <name type="common">Quinoa</name>
    <dbReference type="NCBI Taxonomy" id="63459"/>
    <lineage>
        <taxon>Eukaryota</taxon>
        <taxon>Viridiplantae</taxon>
        <taxon>Streptophyta</taxon>
        <taxon>Embryophyta</taxon>
        <taxon>Tracheophyta</taxon>
        <taxon>Spermatophyta</taxon>
        <taxon>Magnoliopsida</taxon>
        <taxon>eudicotyledons</taxon>
        <taxon>Gunneridae</taxon>
        <taxon>Pentapetalae</taxon>
        <taxon>Caryophyllales</taxon>
        <taxon>Chenopodiaceae</taxon>
        <taxon>Chenopodioideae</taxon>
        <taxon>Atripliceae</taxon>
        <taxon>Chenopodium</taxon>
    </lineage>
</organism>
<evidence type="ECO:0000313" key="1">
    <source>
        <dbReference type="EnsemblPlants" id="AUR62034179-RA:cds"/>
    </source>
</evidence>
<dbReference type="Proteomes" id="UP000596660">
    <property type="component" value="Unplaced"/>
</dbReference>
<dbReference type="EnsemblPlants" id="AUR62034179-RA">
    <property type="protein sequence ID" value="AUR62034179-RA:cds"/>
    <property type="gene ID" value="AUR62034179"/>
</dbReference>
<keyword evidence="2" id="KW-1185">Reference proteome</keyword>
<protein>
    <submittedName>
        <fullName evidence="1">Uncharacterized protein</fullName>
    </submittedName>
</protein>
<reference evidence="1" key="2">
    <citation type="submission" date="2021-03" db="UniProtKB">
        <authorList>
            <consortium name="EnsemblPlants"/>
        </authorList>
    </citation>
    <scope>IDENTIFICATION</scope>
</reference>
<dbReference type="AlphaFoldDB" id="A0A803MS42"/>
<evidence type="ECO:0000313" key="2">
    <source>
        <dbReference type="Proteomes" id="UP000596660"/>
    </source>
</evidence>
<reference evidence="1" key="1">
    <citation type="journal article" date="2017" name="Nature">
        <title>The genome of Chenopodium quinoa.</title>
        <authorList>
            <person name="Jarvis D.E."/>
            <person name="Ho Y.S."/>
            <person name="Lightfoot D.J."/>
            <person name="Schmoeckel S.M."/>
            <person name="Li B."/>
            <person name="Borm T.J.A."/>
            <person name="Ohyanagi H."/>
            <person name="Mineta K."/>
            <person name="Michell C.T."/>
            <person name="Saber N."/>
            <person name="Kharbatia N.M."/>
            <person name="Rupper R.R."/>
            <person name="Sharp A.R."/>
            <person name="Dally N."/>
            <person name="Boughton B.A."/>
            <person name="Woo Y.H."/>
            <person name="Gao G."/>
            <person name="Schijlen E.G.W.M."/>
            <person name="Guo X."/>
            <person name="Momin A.A."/>
            <person name="Negrao S."/>
            <person name="Al-Babili S."/>
            <person name="Gehring C."/>
            <person name="Roessner U."/>
            <person name="Jung C."/>
            <person name="Murphy K."/>
            <person name="Arold S.T."/>
            <person name="Gojobori T."/>
            <person name="van der Linden C.G."/>
            <person name="van Loo E.N."/>
            <person name="Jellen E.N."/>
            <person name="Maughan P.J."/>
            <person name="Tester M."/>
        </authorList>
    </citation>
    <scope>NUCLEOTIDE SEQUENCE [LARGE SCALE GENOMIC DNA]</scope>
    <source>
        <strain evidence="1">cv. PI 614886</strain>
    </source>
</reference>
<dbReference type="Gramene" id="AUR62034179-RA">
    <property type="protein sequence ID" value="AUR62034179-RA:cds"/>
    <property type="gene ID" value="AUR62034179"/>
</dbReference>
<accession>A0A803MS42</accession>
<proteinExistence type="predicted"/>
<name>A0A803MS42_CHEQI</name>
<sequence>FSFCASHISLSNIVDHLSEMVLGAPHGRATTDNSSCYCVDHLLIGFGTTSRLGSLFARLPRMRDCPSFRTTILERIVSTLFSFSRSTDQSYQSPKSLFSSSSLKVLETAKQADSPCRLSWISQLPWGLDCL</sequence>